<evidence type="ECO:0000259" key="3">
    <source>
        <dbReference type="Pfam" id="PF07687"/>
    </source>
</evidence>
<accession>A0A6B0TXF1</accession>
<feature type="binding site" evidence="2">
    <location>
        <position position="164"/>
    </location>
    <ligand>
        <name>Mn(2+)</name>
        <dbReference type="ChEBI" id="CHEBI:29035"/>
        <label>2</label>
    </ligand>
</feature>
<feature type="binding site" evidence="2">
    <location>
        <position position="359"/>
    </location>
    <ligand>
        <name>Mn(2+)</name>
        <dbReference type="ChEBI" id="CHEBI:29035"/>
        <label>2</label>
    </ligand>
</feature>
<dbReference type="NCBIfam" id="TIGR01891">
    <property type="entry name" value="amidohydrolases"/>
    <property type="match status" value="1"/>
</dbReference>
<dbReference type="EMBL" id="WUWG01000005">
    <property type="protein sequence ID" value="MXU66158.1"/>
    <property type="molecule type" value="Genomic_DNA"/>
</dbReference>
<sequence length="389" mass="41566">MPVINRIADFQSELTEWRRHLHAHPELQYDTVETAAFVADKLRAMGVDELVEGIGRTGVVAVIEGEGGEGPTIGLRADMDALPIEEARDLPYKSTKPGLMHACGHDGHTTMLLGAARYLAETRRFSGRVALIFQPAEEGGAGAKAMVDDGLMDRFGIEQVYAIHNMPGQVEGSFALRPGPIMAAADIFEISLEGRGGHAAFPHETADPIIAAAQIAQALQTIVSRNADPMQALVVSVTQIHAGTTDNVIPHSAWLGGTVRSLDETVRSLAETRIKEIATGIASALGVTADVTFDRGYPVTANEIRAAGFAADVARDVAGAAAVDTERMPEMGAEDFSYMLQERPGAYVFLGQGDSAGLHHPNYDFNDEIIPTGASYFARLVEMAQPPRP</sequence>
<dbReference type="RefSeq" id="WP_160855399.1">
    <property type="nucleotide sequence ID" value="NZ_WUWG01000005.1"/>
</dbReference>
<dbReference type="InterPro" id="IPR011650">
    <property type="entry name" value="Peptidase_M20_dimer"/>
</dbReference>
<dbReference type="GO" id="GO:0019877">
    <property type="term" value="P:diaminopimelate biosynthetic process"/>
    <property type="evidence" value="ECO:0007669"/>
    <property type="project" value="UniProtKB-ARBA"/>
</dbReference>
<keyword evidence="2" id="KW-0464">Manganese</keyword>
<feature type="domain" description="Peptidase M20 dimerisation" evidence="3">
    <location>
        <begin position="188"/>
        <end position="278"/>
    </location>
</feature>
<dbReference type="InterPro" id="IPR017439">
    <property type="entry name" value="Amidohydrolase"/>
</dbReference>
<dbReference type="SUPFAM" id="SSF55031">
    <property type="entry name" value="Bacterial exopeptidase dimerisation domain"/>
    <property type="match status" value="1"/>
</dbReference>
<reference evidence="4 5" key="1">
    <citation type="submission" date="2019-12" db="EMBL/GenBank/DDBJ databases">
        <title>Strain KN286 was isolated from seawater, which was collected from Caroline Seamount in the tropical western Pacific.</title>
        <authorList>
            <person name="Wang Q."/>
        </authorList>
    </citation>
    <scope>NUCLEOTIDE SEQUENCE [LARGE SCALE GENOMIC DNA]</scope>
    <source>
        <strain evidence="4 5">KN286</strain>
    </source>
</reference>
<dbReference type="AlphaFoldDB" id="A0A6B0TXF1"/>
<feature type="binding site" evidence="2">
    <location>
        <position position="103"/>
    </location>
    <ligand>
        <name>Mn(2+)</name>
        <dbReference type="ChEBI" id="CHEBI:29035"/>
        <label>2</label>
    </ligand>
</feature>
<dbReference type="Gene3D" id="3.30.70.360">
    <property type="match status" value="1"/>
</dbReference>
<dbReference type="FunFam" id="3.30.70.360:FF:000001">
    <property type="entry name" value="N-acetyldiaminopimelate deacetylase"/>
    <property type="match status" value="1"/>
</dbReference>
<evidence type="ECO:0000313" key="4">
    <source>
        <dbReference type="EMBL" id="MXU66158.1"/>
    </source>
</evidence>
<feature type="binding site" evidence="2">
    <location>
        <position position="138"/>
    </location>
    <ligand>
        <name>Mn(2+)</name>
        <dbReference type="ChEBI" id="CHEBI:29035"/>
        <label>2</label>
    </ligand>
</feature>
<dbReference type="Proteomes" id="UP000436016">
    <property type="component" value="Unassembled WGS sequence"/>
</dbReference>
<dbReference type="InterPro" id="IPR036264">
    <property type="entry name" value="Bact_exopeptidase_dim_dom"/>
</dbReference>
<dbReference type="Gene3D" id="3.40.630.10">
    <property type="entry name" value="Zn peptidases"/>
    <property type="match status" value="1"/>
</dbReference>
<evidence type="ECO:0000256" key="2">
    <source>
        <dbReference type="PIRSR" id="PIRSR005962-1"/>
    </source>
</evidence>
<organism evidence="4 5">
    <name type="scientific">Oceanomicrobium pacificus</name>
    <dbReference type="NCBI Taxonomy" id="2692916"/>
    <lineage>
        <taxon>Bacteria</taxon>
        <taxon>Pseudomonadati</taxon>
        <taxon>Pseudomonadota</taxon>
        <taxon>Alphaproteobacteria</taxon>
        <taxon>Rhodobacterales</taxon>
        <taxon>Paracoccaceae</taxon>
        <taxon>Oceanomicrobium</taxon>
    </lineage>
</organism>
<dbReference type="GO" id="GO:0046872">
    <property type="term" value="F:metal ion binding"/>
    <property type="evidence" value="ECO:0007669"/>
    <property type="project" value="UniProtKB-KW"/>
</dbReference>
<protein>
    <submittedName>
        <fullName evidence="4">Amidohydrolase</fullName>
    </submittedName>
</protein>
<dbReference type="PIRSF" id="PIRSF005962">
    <property type="entry name" value="Pept_M20D_amidohydro"/>
    <property type="match status" value="1"/>
</dbReference>
<dbReference type="CDD" id="cd05666">
    <property type="entry name" value="M20_Acy1-like"/>
    <property type="match status" value="1"/>
</dbReference>
<dbReference type="GO" id="GO:0050118">
    <property type="term" value="F:N-acetyldiaminopimelate deacetylase activity"/>
    <property type="evidence" value="ECO:0007669"/>
    <property type="project" value="UniProtKB-ARBA"/>
</dbReference>
<keyword evidence="5" id="KW-1185">Reference proteome</keyword>
<dbReference type="Pfam" id="PF01546">
    <property type="entry name" value="Peptidase_M20"/>
    <property type="match status" value="1"/>
</dbReference>
<comment type="cofactor">
    <cofactor evidence="2">
        <name>Mn(2+)</name>
        <dbReference type="ChEBI" id="CHEBI:29035"/>
    </cofactor>
    <text evidence="2">The Mn(2+) ion enhances activity.</text>
</comment>
<keyword evidence="1 4" id="KW-0378">Hydrolase</keyword>
<evidence type="ECO:0000313" key="5">
    <source>
        <dbReference type="Proteomes" id="UP000436016"/>
    </source>
</evidence>
<comment type="caution">
    <text evidence="4">The sequence shown here is derived from an EMBL/GenBank/DDBJ whole genome shotgun (WGS) entry which is preliminary data.</text>
</comment>
<dbReference type="SUPFAM" id="SSF53187">
    <property type="entry name" value="Zn-dependent exopeptidases"/>
    <property type="match status" value="1"/>
</dbReference>
<dbReference type="PANTHER" id="PTHR11014">
    <property type="entry name" value="PEPTIDASE M20 FAMILY MEMBER"/>
    <property type="match status" value="1"/>
</dbReference>
<feature type="binding site" evidence="2">
    <location>
        <position position="105"/>
    </location>
    <ligand>
        <name>Mn(2+)</name>
        <dbReference type="ChEBI" id="CHEBI:29035"/>
        <label>2</label>
    </ligand>
</feature>
<name>A0A6B0TXF1_9RHOB</name>
<gene>
    <name evidence="4" type="ORF">GSH16_11935</name>
</gene>
<proteinExistence type="predicted"/>
<dbReference type="PANTHER" id="PTHR11014:SF63">
    <property type="entry name" value="METALLOPEPTIDASE, PUTATIVE (AFU_ORTHOLOGUE AFUA_6G09600)-RELATED"/>
    <property type="match status" value="1"/>
</dbReference>
<dbReference type="Pfam" id="PF07687">
    <property type="entry name" value="M20_dimer"/>
    <property type="match status" value="1"/>
</dbReference>
<evidence type="ECO:0000256" key="1">
    <source>
        <dbReference type="ARBA" id="ARBA00022801"/>
    </source>
</evidence>
<dbReference type="InterPro" id="IPR002933">
    <property type="entry name" value="Peptidase_M20"/>
</dbReference>
<keyword evidence="2" id="KW-0479">Metal-binding</keyword>